<dbReference type="RefSeq" id="WP_089063165.1">
    <property type="nucleotide sequence ID" value="NZ_CP022315.1"/>
</dbReference>
<dbReference type="Gene3D" id="3.40.50.300">
    <property type="entry name" value="P-loop containing nucleotide triphosphate hydrolases"/>
    <property type="match status" value="1"/>
</dbReference>
<name>A0A220U709_9BACI</name>
<dbReference type="CDD" id="cd01983">
    <property type="entry name" value="SIMIBI"/>
    <property type="match status" value="1"/>
</dbReference>
<evidence type="ECO:0000313" key="1">
    <source>
        <dbReference type="EMBL" id="ASK63907.1"/>
    </source>
</evidence>
<dbReference type="InterPro" id="IPR027417">
    <property type="entry name" value="P-loop_NTPase"/>
</dbReference>
<evidence type="ECO:0000313" key="2">
    <source>
        <dbReference type="Proteomes" id="UP000198312"/>
    </source>
</evidence>
<dbReference type="AlphaFoldDB" id="A0A220U709"/>
<proteinExistence type="predicted"/>
<dbReference type="KEGG" id="vil:CFK37_17965"/>
<gene>
    <name evidence="1" type="ORF">CFK37_17965</name>
</gene>
<dbReference type="PANTHER" id="PTHR37816">
    <property type="entry name" value="YALI0E33011P"/>
    <property type="match status" value="1"/>
</dbReference>
<reference evidence="1 2" key="1">
    <citation type="submission" date="2017-07" db="EMBL/GenBank/DDBJ databases">
        <title>Virgibacillus sp. LM2416.</title>
        <authorList>
            <person name="Tak E.J."/>
            <person name="Bae J.-W."/>
        </authorList>
    </citation>
    <scope>NUCLEOTIDE SEQUENCE [LARGE SCALE GENOMIC DNA]</scope>
    <source>
        <strain evidence="1 2">LM2416</strain>
    </source>
</reference>
<keyword evidence="2" id="KW-1185">Reference proteome</keyword>
<sequence>MDKIMVIGVSAGAGKSTFAKELGRALKIEVYHLDAMFWKPGWVEASFEEFAAPQRKIVQTSNQWIMEGNYSKTYDIRAEYADTIVYLEHPLYLCLFRVMKRWLKNRGKTRPDLGEGCPDKLDWDFIRFICTTYYPRKRNMQARFRYFQTLGSKKSIHILKGKKEISSFLKDIH</sequence>
<dbReference type="InterPro" id="IPR052922">
    <property type="entry name" value="Cytidylate_Kinase-2"/>
</dbReference>
<dbReference type="OrthoDB" id="1201990at2"/>
<dbReference type="EMBL" id="CP022315">
    <property type="protein sequence ID" value="ASK63907.1"/>
    <property type="molecule type" value="Genomic_DNA"/>
</dbReference>
<dbReference type="SUPFAM" id="SSF52540">
    <property type="entry name" value="P-loop containing nucleoside triphosphate hydrolases"/>
    <property type="match status" value="1"/>
</dbReference>
<dbReference type="PANTHER" id="PTHR37816:SF3">
    <property type="entry name" value="MODULATES DNA TOPOLOGY"/>
    <property type="match status" value="1"/>
</dbReference>
<dbReference type="Proteomes" id="UP000198312">
    <property type="component" value="Chromosome"/>
</dbReference>
<accession>A0A220U709</accession>
<protein>
    <submittedName>
        <fullName evidence="1">Topology modulation protein</fullName>
    </submittedName>
</protein>
<organism evidence="1 2">
    <name type="scientific">Virgibacillus phasianinus</name>
    <dbReference type="NCBI Taxonomy" id="2017483"/>
    <lineage>
        <taxon>Bacteria</taxon>
        <taxon>Bacillati</taxon>
        <taxon>Bacillota</taxon>
        <taxon>Bacilli</taxon>
        <taxon>Bacillales</taxon>
        <taxon>Bacillaceae</taxon>
        <taxon>Virgibacillus</taxon>
    </lineage>
</organism>